<feature type="transmembrane region" description="Helical" evidence="2">
    <location>
        <begin position="397"/>
        <end position="416"/>
    </location>
</feature>
<dbReference type="AlphaFoldDB" id="A0ABD5CTQ7"/>
<evidence type="ECO:0008006" key="5">
    <source>
        <dbReference type="Google" id="ProtNLM"/>
    </source>
</evidence>
<proteinExistence type="predicted"/>
<protein>
    <recommendedName>
        <fullName evidence="5">Transmembrane protein</fullName>
    </recommendedName>
</protein>
<sequence length="598" mass="63504">MPPDPLNIPRSDTAHDAYETLSGVGLEELLTTGGTIEDSRRLYRLQKDNDASLRIRDDTGRHATTGAEPSRLHDVLREILSERRIQRLERKLNDKKSGAAPVTSATPSVTKADSQTSWRPTAMLGLFSSWAGSAATNAGVQVTNAVGLVCGGSAIADANIGLGVTDGTMGFSLIEAAVSSKDFADAAIARGRIELNRARHREGRDRFVHDASRPTMHRRDASDYLEYRHASVEAQTSNRGLRVLVVAFLRDGMLQLASVANKTAGAARMLAQASVHVSATAVGYAGSAFSIASGALHFVQGFIEHRAASGNAKRAVMVRYRMESASENDFAKLAELADDKMSKVVKYKGAKDAVGETELEHAHALYGEIARLFIDNNAREEANAELAMTRAKLRMTYGVAAAVIGGTGLALTIAAAGGPVGIAVVTAVGAALGAAWLGFAVYKAYSNRRDAREQAERQAQQKQEAASLASGFDLANAETSFVEAGTKNGYVAAAIVARHLGFGKARPLNVAVATSGAVPDAPLAQAVMPQANPVNAVERFLSKTATRFLLNMGMNRDDVKALKQLAKDPDAQNDVQANIERFLLGSSARVRAVEKPAE</sequence>
<keyword evidence="2" id="KW-0472">Membrane</keyword>
<feature type="compositionally biased region" description="Polar residues" evidence="1">
    <location>
        <begin position="103"/>
        <end position="115"/>
    </location>
</feature>
<evidence type="ECO:0000313" key="3">
    <source>
        <dbReference type="EMBL" id="MDR6208110.1"/>
    </source>
</evidence>
<feature type="transmembrane region" description="Helical" evidence="2">
    <location>
        <begin position="422"/>
        <end position="442"/>
    </location>
</feature>
<evidence type="ECO:0000256" key="1">
    <source>
        <dbReference type="SAM" id="MobiDB-lite"/>
    </source>
</evidence>
<organism evidence="3 4">
    <name type="scientific">Paraburkholderia graminis</name>
    <dbReference type="NCBI Taxonomy" id="60548"/>
    <lineage>
        <taxon>Bacteria</taxon>
        <taxon>Pseudomonadati</taxon>
        <taxon>Pseudomonadota</taxon>
        <taxon>Betaproteobacteria</taxon>
        <taxon>Burkholderiales</taxon>
        <taxon>Burkholderiaceae</taxon>
        <taxon>Paraburkholderia</taxon>
    </lineage>
</organism>
<reference evidence="3 4" key="1">
    <citation type="submission" date="2023-08" db="EMBL/GenBank/DDBJ databases">
        <title>Genome sequencing of plant associated microbes to promote plant fitness in Sorghum bicolor and Oryza sativa.</title>
        <authorList>
            <person name="Coleman-Derr D."/>
        </authorList>
    </citation>
    <scope>NUCLEOTIDE SEQUENCE [LARGE SCALE GENOMIC DNA]</scope>
    <source>
        <strain evidence="3 4">SLBN-33</strain>
    </source>
</reference>
<accession>A0ABD5CTQ7</accession>
<gene>
    <name evidence="3" type="ORF">QF025_006911</name>
</gene>
<keyword evidence="2" id="KW-1133">Transmembrane helix</keyword>
<feature type="region of interest" description="Disordered" evidence="1">
    <location>
        <begin position="90"/>
        <end position="115"/>
    </location>
</feature>
<keyword evidence="2" id="KW-0812">Transmembrane</keyword>
<dbReference type="Proteomes" id="UP001245184">
    <property type="component" value="Unassembled WGS sequence"/>
</dbReference>
<dbReference type="RefSeq" id="WP_310035563.1">
    <property type="nucleotide sequence ID" value="NZ_JAVIZN010000003.1"/>
</dbReference>
<evidence type="ECO:0000256" key="2">
    <source>
        <dbReference type="SAM" id="Phobius"/>
    </source>
</evidence>
<evidence type="ECO:0000313" key="4">
    <source>
        <dbReference type="Proteomes" id="UP001245184"/>
    </source>
</evidence>
<name>A0ABD5CTQ7_9BURK</name>
<dbReference type="EMBL" id="JAVIZN010000003">
    <property type="protein sequence ID" value="MDR6208110.1"/>
    <property type="molecule type" value="Genomic_DNA"/>
</dbReference>
<comment type="caution">
    <text evidence="3">The sequence shown here is derived from an EMBL/GenBank/DDBJ whole genome shotgun (WGS) entry which is preliminary data.</text>
</comment>